<dbReference type="AlphaFoldDB" id="A0AA96G7L7"/>
<dbReference type="EMBL" id="CP116967">
    <property type="protein sequence ID" value="WNM56889.1"/>
    <property type="molecule type" value="Genomic_DNA"/>
</dbReference>
<dbReference type="KEGG" id="nall:PP769_12980"/>
<organism evidence="1 2">
    <name type="scientific">Candidatus Nitrospira allomarina</name>
    <dbReference type="NCBI Taxonomy" id="3020900"/>
    <lineage>
        <taxon>Bacteria</taxon>
        <taxon>Pseudomonadati</taxon>
        <taxon>Nitrospirota</taxon>
        <taxon>Nitrospiria</taxon>
        <taxon>Nitrospirales</taxon>
        <taxon>Nitrospiraceae</taxon>
        <taxon>Nitrospira</taxon>
    </lineage>
</organism>
<name>A0AA96G7L7_9BACT</name>
<dbReference type="Proteomes" id="UP001302719">
    <property type="component" value="Chromosome"/>
</dbReference>
<protein>
    <submittedName>
        <fullName evidence="1">Uncharacterized protein</fullName>
    </submittedName>
</protein>
<reference evidence="1 2" key="1">
    <citation type="submission" date="2023-01" db="EMBL/GenBank/DDBJ databases">
        <title>Cultivation and genomic characterization of new, ubiquitous marine nitrite-oxidizing bacteria from the Nitrospirales.</title>
        <authorList>
            <person name="Mueller A.J."/>
            <person name="Daebeler A."/>
            <person name="Herbold C.W."/>
            <person name="Kirkegaard R.H."/>
            <person name="Daims H."/>
        </authorList>
    </citation>
    <scope>NUCLEOTIDE SEQUENCE [LARGE SCALE GENOMIC DNA]</scope>
    <source>
        <strain evidence="1 2">VA</strain>
    </source>
</reference>
<gene>
    <name evidence="1" type="ORF">PP769_12980</name>
</gene>
<proteinExistence type="predicted"/>
<evidence type="ECO:0000313" key="2">
    <source>
        <dbReference type="Proteomes" id="UP001302719"/>
    </source>
</evidence>
<accession>A0AA96G7L7</accession>
<evidence type="ECO:0000313" key="1">
    <source>
        <dbReference type="EMBL" id="WNM56889.1"/>
    </source>
</evidence>
<dbReference type="RefSeq" id="WP_312640765.1">
    <property type="nucleotide sequence ID" value="NZ_CP116967.1"/>
</dbReference>
<keyword evidence="2" id="KW-1185">Reference proteome</keyword>
<sequence>MRFWSIIIWFFLLLPSSAFSEVWDFSCTEAVSLLKAAQEQVVRKHDQLQEAKFSLRHAPKEFDGCRRSRRGFQGGKIHCVTHQSPQGNLLRDILVAQRSLDVSIQDFKKHQKGLVLSCSESSP</sequence>